<evidence type="ECO:0000313" key="13">
    <source>
        <dbReference type="Proteomes" id="UP000323671"/>
    </source>
</evidence>
<evidence type="ECO:0000256" key="7">
    <source>
        <dbReference type="ARBA" id="ARBA00022676"/>
    </source>
</evidence>
<evidence type="ECO:0000256" key="6">
    <source>
        <dbReference type="ARBA" id="ARBA00022556"/>
    </source>
</evidence>
<organism evidence="12 13">
    <name type="scientific">Oryzomicrobium terrae</name>
    <dbReference type="NCBI Taxonomy" id="1735038"/>
    <lineage>
        <taxon>Bacteria</taxon>
        <taxon>Pseudomonadati</taxon>
        <taxon>Pseudomonadota</taxon>
        <taxon>Betaproteobacteria</taxon>
        <taxon>Rhodocyclales</taxon>
        <taxon>Rhodocyclaceae</taxon>
        <taxon>Oryzomicrobium</taxon>
    </lineage>
</organism>
<keyword evidence="5 11" id="KW-0444">Lipid biosynthesis</keyword>
<dbReference type="EC" id="2.4.1.182" evidence="3 11"/>
<keyword evidence="9 11" id="KW-0443">Lipid metabolism</keyword>
<evidence type="ECO:0000256" key="10">
    <source>
        <dbReference type="ARBA" id="ARBA00048975"/>
    </source>
</evidence>
<evidence type="ECO:0000256" key="8">
    <source>
        <dbReference type="ARBA" id="ARBA00022679"/>
    </source>
</evidence>
<dbReference type="RefSeq" id="WP_082396815.1">
    <property type="nucleotide sequence ID" value="NZ_CP022579.1"/>
</dbReference>
<proteinExistence type="inferred from homology"/>
<dbReference type="InterPro" id="IPR003835">
    <property type="entry name" value="Glyco_trans_19"/>
</dbReference>
<sequence length="401" mass="43425">MTRPLRIAMVAGEASGDLLGANLIAALKERLPNAHFMGIGGPKMLAQGLDSWWPQEKLAVMGLVEVLKHIKELSGIRKGLVKRLLTDPPDVFIGIDAPDFNLGLEKQLKAKGVPTVHYVSPSIWAWRPGRIKGIAKAVSHILCLLPFEPALYDAKGIANTYVGHPLADLIPLHVSQSEARFKLDLPPNAPIFALLPGSRTTELNFLADTFIATAKLIAEKLPGAIFLVPLATRETRLQFETALYHAGAQELAFRLLFGHAQDAMAAADTVLVASGTASLECALMKRPMVITYKVARLSAFLWRRMSISPWVGLPNILAHREVVPELLQEKATPENLAEALLTLQQDKDVRAAMVEEFERQHLLLRQNAAERAAGAVLKTLGIVPPPLAAAALATESASHGG</sequence>
<evidence type="ECO:0000313" key="12">
    <source>
        <dbReference type="EMBL" id="QEL65031.1"/>
    </source>
</evidence>
<comment type="catalytic activity">
    <reaction evidence="10 11">
        <text>a lipid X + a UDP-2-N,3-O-bis[(3R)-3-hydroxyacyl]-alpha-D-glucosamine = a lipid A disaccharide + UDP + H(+)</text>
        <dbReference type="Rhea" id="RHEA:67828"/>
        <dbReference type="ChEBI" id="CHEBI:15378"/>
        <dbReference type="ChEBI" id="CHEBI:58223"/>
        <dbReference type="ChEBI" id="CHEBI:137748"/>
        <dbReference type="ChEBI" id="CHEBI:176338"/>
        <dbReference type="ChEBI" id="CHEBI:176343"/>
        <dbReference type="EC" id="2.4.1.182"/>
    </reaction>
</comment>
<dbReference type="Pfam" id="PF02684">
    <property type="entry name" value="LpxB"/>
    <property type="match status" value="1"/>
</dbReference>
<evidence type="ECO:0000256" key="2">
    <source>
        <dbReference type="ARBA" id="ARBA00007868"/>
    </source>
</evidence>
<comment type="similarity">
    <text evidence="2 11">Belongs to the LpxB family.</text>
</comment>
<dbReference type="EMBL" id="CP022579">
    <property type="protein sequence ID" value="QEL65031.1"/>
    <property type="molecule type" value="Genomic_DNA"/>
</dbReference>
<dbReference type="SUPFAM" id="SSF53756">
    <property type="entry name" value="UDP-Glycosyltransferase/glycogen phosphorylase"/>
    <property type="match status" value="1"/>
</dbReference>
<accession>A0A5C1E7V4</accession>
<evidence type="ECO:0000256" key="9">
    <source>
        <dbReference type="ARBA" id="ARBA00023098"/>
    </source>
</evidence>
<dbReference type="HAMAP" id="MF_00392">
    <property type="entry name" value="LpxB"/>
    <property type="match status" value="1"/>
</dbReference>
<keyword evidence="6 11" id="KW-0441">Lipid A biosynthesis</keyword>
<keyword evidence="7 11" id="KW-0328">Glycosyltransferase</keyword>
<comment type="pathway">
    <text evidence="11">Bacterial outer membrane biogenesis; LPS lipid A biosynthesis.</text>
</comment>
<dbReference type="GO" id="GO:0016020">
    <property type="term" value="C:membrane"/>
    <property type="evidence" value="ECO:0007669"/>
    <property type="project" value="GOC"/>
</dbReference>
<evidence type="ECO:0000256" key="11">
    <source>
        <dbReference type="HAMAP-Rule" id="MF_00392"/>
    </source>
</evidence>
<evidence type="ECO:0000256" key="1">
    <source>
        <dbReference type="ARBA" id="ARBA00002056"/>
    </source>
</evidence>
<keyword evidence="13" id="KW-1185">Reference proteome</keyword>
<dbReference type="PANTHER" id="PTHR30372">
    <property type="entry name" value="LIPID-A-DISACCHARIDE SYNTHASE"/>
    <property type="match status" value="1"/>
</dbReference>
<gene>
    <name evidence="11 12" type="primary">lpxB</name>
    <name evidence="12" type="ORF">OTERR_15550</name>
</gene>
<evidence type="ECO:0000256" key="3">
    <source>
        <dbReference type="ARBA" id="ARBA00012687"/>
    </source>
</evidence>
<dbReference type="PANTHER" id="PTHR30372:SF4">
    <property type="entry name" value="LIPID-A-DISACCHARIDE SYNTHASE, MITOCHONDRIAL-RELATED"/>
    <property type="match status" value="1"/>
</dbReference>
<evidence type="ECO:0000256" key="5">
    <source>
        <dbReference type="ARBA" id="ARBA00022516"/>
    </source>
</evidence>
<dbReference type="UniPathway" id="UPA00973"/>
<comment type="function">
    <text evidence="1 11">Condensation of UDP-2,3-diacylglucosamine and 2,3-diacylglucosamine-1-phosphate to form lipid A disaccharide, a precursor of lipid A, a phosphorylated glycolipid that anchors the lipopolysaccharide to the outer membrane of the cell.</text>
</comment>
<dbReference type="GO" id="GO:0009245">
    <property type="term" value="P:lipid A biosynthetic process"/>
    <property type="evidence" value="ECO:0007669"/>
    <property type="project" value="UniProtKB-UniRule"/>
</dbReference>
<evidence type="ECO:0000256" key="4">
    <source>
        <dbReference type="ARBA" id="ARBA00020902"/>
    </source>
</evidence>
<dbReference type="NCBIfam" id="TIGR00215">
    <property type="entry name" value="lpxB"/>
    <property type="match status" value="1"/>
</dbReference>
<dbReference type="GO" id="GO:0008915">
    <property type="term" value="F:lipid-A-disaccharide synthase activity"/>
    <property type="evidence" value="ECO:0007669"/>
    <property type="project" value="UniProtKB-UniRule"/>
</dbReference>
<dbReference type="Proteomes" id="UP000323671">
    <property type="component" value="Chromosome"/>
</dbReference>
<keyword evidence="8 11" id="KW-0808">Transferase</keyword>
<dbReference type="GO" id="GO:0005543">
    <property type="term" value="F:phospholipid binding"/>
    <property type="evidence" value="ECO:0007669"/>
    <property type="project" value="TreeGrafter"/>
</dbReference>
<reference evidence="12 13" key="1">
    <citation type="submission" date="2017-07" db="EMBL/GenBank/DDBJ databases">
        <title>Complete genome sequence of Oryzomicrobium terrae TPP412.</title>
        <authorList>
            <person name="Chiu L.-W."/>
            <person name="Lo K.-J."/>
            <person name="Tsai Y.-M."/>
            <person name="Lin S.-S."/>
            <person name="Kuo C.-H."/>
            <person name="Liu C.-T."/>
        </authorList>
    </citation>
    <scope>NUCLEOTIDE SEQUENCE [LARGE SCALE GENOMIC DNA]</scope>
    <source>
        <strain evidence="12 13">TPP412</strain>
    </source>
</reference>
<protein>
    <recommendedName>
        <fullName evidence="4 11">Lipid-A-disaccharide synthase</fullName>
        <ecNumber evidence="3 11">2.4.1.182</ecNumber>
    </recommendedName>
</protein>
<dbReference type="AlphaFoldDB" id="A0A5C1E7V4"/>
<dbReference type="KEGG" id="otr:OTERR_15550"/>
<name>A0A5C1E7V4_9RHOO</name>